<dbReference type="EMBL" id="MFNE01000036">
    <property type="protein sequence ID" value="OGG94641.1"/>
    <property type="molecule type" value="Genomic_DNA"/>
</dbReference>
<accession>A0A1F6G954</accession>
<keyword evidence="2" id="KW-0812">Transmembrane</keyword>
<evidence type="ECO:0000259" key="3">
    <source>
        <dbReference type="Pfam" id="PF07238"/>
    </source>
</evidence>
<evidence type="ECO:0000256" key="2">
    <source>
        <dbReference type="SAM" id="Phobius"/>
    </source>
</evidence>
<protein>
    <recommendedName>
        <fullName evidence="7">PilZ domain-containing protein</fullName>
    </recommendedName>
</protein>
<dbReference type="GO" id="GO:0035438">
    <property type="term" value="F:cyclic-di-GMP binding"/>
    <property type="evidence" value="ECO:0007669"/>
    <property type="project" value="InterPro"/>
</dbReference>
<feature type="compositionally biased region" description="Acidic residues" evidence="1">
    <location>
        <begin position="457"/>
        <end position="470"/>
    </location>
</feature>
<dbReference type="STRING" id="1817772.A2527_05505"/>
<name>A0A1F6G954_9PROT</name>
<keyword evidence="2" id="KW-1133">Transmembrane helix</keyword>
<comment type="caution">
    <text evidence="5">The sequence shown here is derived from an EMBL/GenBank/DDBJ whole genome shotgun (WGS) entry which is preliminary data.</text>
</comment>
<feature type="transmembrane region" description="Helical" evidence="2">
    <location>
        <begin position="56"/>
        <end position="76"/>
    </location>
</feature>
<dbReference type="Proteomes" id="UP000178449">
    <property type="component" value="Unassembled WGS sequence"/>
</dbReference>
<evidence type="ECO:0000313" key="6">
    <source>
        <dbReference type="Proteomes" id="UP000178449"/>
    </source>
</evidence>
<organism evidence="5 6">
    <name type="scientific">Candidatus Lambdaproteobacteria bacterium RIFOXYD2_FULL_50_16</name>
    <dbReference type="NCBI Taxonomy" id="1817772"/>
    <lineage>
        <taxon>Bacteria</taxon>
        <taxon>Pseudomonadati</taxon>
        <taxon>Pseudomonadota</taxon>
        <taxon>Candidatus Lambdaproteobacteria</taxon>
    </lineage>
</organism>
<feature type="region of interest" description="Disordered" evidence="1">
    <location>
        <begin position="391"/>
        <end position="470"/>
    </location>
</feature>
<keyword evidence="2" id="KW-0472">Membrane</keyword>
<dbReference type="Pfam" id="PF07238">
    <property type="entry name" value="PilZ"/>
    <property type="match status" value="1"/>
</dbReference>
<reference evidence="5 6" key="1">
    <citation type="journal article" date="2016" name="Nat. Commun.">
        <title>Thousands of microbial genomes shed light on interconnected biogeochemical processes in an aquifer system.</title>
        <authorList>
            <person name="Anantharaman K."/>
            <person name="Brown C.T."/>
            <person name="Hug L.A."/>
            <person name="Sharon I."/>
            <person name="Castelle C.J."/>
            <person name="Probst A.J."/>
            <person name="Thomas B.C."/>
            <person name="Singh A."/>
            <person name="Wilkins M.J."/>
            <person name="Karaoz U."/>
            <person name="Brodie E.L."/>
            <person name="Williams K.H."/>
            <person name="Hubbard S.S."/>
            <person name="Banfield J.F."/>
        </authorList>
    </citation>
    <scope>NUCLEOTIDE SEQUENCE [LARGE SCALE GENOMIC DNA]</scope>
</reference>
<dbReference type="InterPro" id="IPR009926">
    <property type="entry name" value="T3SS_YcgR_PilZN"/>
</dbReference>
<dbReference type="InterPro" id="IPR009875">
    <property type="entry name" value="PilZ_domain"/>
</dbReference>
<feature type="domain" description="PilZ" evidence="3">
    <location>
        <begin position="272"/>
        <end position="385"/>
    </location>
</feature>
<proteinExistence type="predicted"/>
<dbReference type="Gene3D" id="2.40.10.220">
    <property type="entry name" value="predicted glycosyltransferase like domains"/>
    <property type="match status" value="1"/>
</dbReference>
<evidence type="ECO:0000313" key="5">
    <source>
        <dbReference type="EMBL" id="OGG94641.1"/>
    </source>
</evidence>
<evidence type="ECO:0008006" key="7">
    <source>
        <dbReference type="Google" id="ProtNLM"/>
    </source>
</evidence>
<evidence type="ECO:0000259" key="4">
    <source>
        <dbReference type="Pfam" id="PF12945"/>
    </source>
</evidence>
<feature type="domain" description="Type III secretion system flagellar brake protein YcgR PilZN" evidence="4">
    <location>
        <begin position="179"/>
        <end position="261"/>
    </location>
</feature>
<gene>
    <name evidence="5" type="ORF">A2527_05505</name>
</gene>
<dbReference type="Pfam" id="PF12945">
    <property type="entry name" value="PilZNR"/>
    <property type="match status" value="1"/>
</dbReference>
<evidence type="ECO:0000256" key="1">
    <source>
        <dbReference type="SAM" id="MobiDB-lite"/>
    </source>
</evidence>
<dbReference type="AlphaFoldDB" id="A0A1F6G954"/>
<sequence>MPGPLAIFFGLTLGITDDLFAQQGKLMDSAVGKSKENFNVIDARIFSNQGGSANDFYVVAGAFGLIIVIMILMAIFRNIRASLVNQRLSVYRTKKTQSKMAALNMSDDAAEALSRIAKGAGFSAEELITDNRIFESSANELKASNPSDPALKFLQSIREQSDFLFGNPKVAFVCSQMLEIGQKVRIFVEHQGKGHSFLSSVLRVTESELWVRPPKVKGKTINLTLFKKFEIRVYRPEDGEYHFFSSLRRQITKPVHALILDHGVQVLRMNHRKQERVAVEIEKKVAYMVAAEDSKFSFGDIKALQVSQTVVDLSAGGMMTASEGLPAGVQAGTSIVTTLGEAGIKQKVYGKVMRIDQEEGNSLAFIHIMFTRLSERNRHLLDKFVVALKKSGGKPPQKTKVPPKHQTEETLVPEGESPDAGSIKPEQQEASPLKPNQGEALPQAEEAEDLDLRSEDLDLDLEPDEEDEKL</sequence>